<dbReference type="EMBL" id="UINC01026894">
    <property type="protein sequence ID" value="SVB05171.1"/>
    <property type="molecule type" value="Genomic_DNA"/>
</dbReference>
<organism evidence="1">
    <name type="scientific">marine metagenome</name>
    <dbReference type="NCBI Taxonomy" id="408172"/>
    <lineage>
        <taxon>unclassified sequences</taxon>
        <taxon>metagenomes</taxon>
        <taxon>ecological metagenomes</taxon>
    </lineage>
</organism>
<evidence type="ECO:0000313" key="1">
    <source>
        <dbReference type="EMBL" id="SVB05171.1"/>
    </source>
</evidence>
<proteinExistence type="predicted"/>
<dbReference type="AlphaFoldDB" id="A0A382AV38"/>
<sequence>SPLQSIQVRLRGVGACYLKGFRTVGEERSAFTRQGSLVQIQPRPPLIYFYIN</sequence>
<accession>A0A382AV38</accession>
<gene>
    <name evidence="1" type="ORF">METZ01_LOCUS158025</name>
</gene>
<reference evidence="1" key="1">
    <citation type="submission" date="2018-05" db="EMBL/GenBank/DDBJ databases">
        <authorList>
            <person name="Lanie J.A."/>
            <person name="Ng W.-L."/>
            <person name="Kazmierczak K.M."/>
            <person name="Andrzejewski T.M."/>
            <person name="Davidsen T.M."/>
            <person name="Wayne K.J."/>
            <person name="Tettelin H."/>
            <person name="Glass J.I."/>
            <person name="Rusch D."/>
            <person name="Podicherti R."/>
            <person name="Tsui H.-C.T."/>
            <person name="Winkler M.E."/>
        </authorList>
    </citation>
    <scope>NUCLEOTIDE SEQUENCE</scope>
</reference>
<protein>
    <submittedName>
        <fullName evidence="1">Uncharacterized protein</fullName>
    </submittedName>
</protein>
<feature type="non-terminal residue" evidence="1">
    <location>
        <position position="1"/>
    </location>
</feature>
<name>A0A382AV38_9ZZZZ</name>